<reference evidence="5 6" key="1">
    <citation type="journal article" date="2018" name="Nat. Ecol. Evol.">
        <title>Genomic signatures of mitonuclear coevolution across populations of Tigriopus californicus.</title>
        <authorList>
            <person name="Barreto F.S."/>
            <person name="Watson E.T."/>
            <person name="Lima T.G."/>
            <person name="Willett C.S."/>
            <person name="Edmands S."/>
            <person name="Li W."/>
            <person name="Burton R.S."/>
        </authorList>
    </citation>
    <scope>NUCLEOTIDE SEQUENCE [LARGE SCALE GENOMIC DNA]</scope>
    <source>
        <strain evidence="5 6">San Diego</strain>
    </source>
</reference>
<dbReference type="SUPFAM" id="SSF57414">
    <property type="entry name" value="Hairpin loop containing domain-like"/>
    <property type="match status" value="1"/>
</dbReference>
<evidence type="ECO:0000313" key="5">
    <source>
        <dbReference type="EMBL" id="TRY73252.1"/>
    </source>
</evidence>
<comment type="caution">
    <text evidence="5">The sequence shown here is derived from an EMBL/GenBank/DDBJ whole genome shotgun (WGS) entry which is preliminary data.</text>
</comment>
<organism evidence="5 6">
    <name type="scientific">Tigriopus californicus</name>
    <name type="common">Marine copepod</name>
    <dbReference type="NCBI Taxonomy" id="6832"/>
    <lineage>
        <taxon>Eukaryota</taxon>
        <taxon>Metazoa</taxon>
        <taxon>Ecdysozoa</taxon>
        <taxon>Arthropoda</taxon>
        <taxon>Crustacea</taxon>
        <taxon>Multicrustacea</taxon>
        <taxon>Hexanauplia</taxon>
        <taxon>Copepoda</taxon>
        <taxon>Harpacticoida</taxon>
        <taxon>Harpacticidae</taxon>
        <taxon>Tigriopus</taxon>
    </lineage>
</organism>
<dbReference type="AlphaFoldDB" id="A0A553P6E5"/>
<dbReference type="CDD" id="cd01100">
    <property type="entry name" value="APPLE_Factor_XI_like"/>
    <property type="match status" value="3"/>
</dbReference>
<feature type="region of interest" description="Disordered" evidence="3">
    <location>
        <begin position="408"/>
        <end position="430"/>
    </location>
</feature>
<dbReference type="PROSITE" id="PS50948">
    <property type="entry name" value="PAN"/>
    <property type="match status" value="1"/>
</dbReference>
<dbReference type="OMA" id="WKVNCYL"/>
<feature type="compositionally biased region" description="Low complexity" evidence="3">
    <location>
        <begin position="236"/>
        <end position="247"/>
    </location>
</feature>
<dbReference type="Proteomes" id="UP000318571">
    <property type="component" value="Chromosome 3"/>
</dbReference>
<dbReference type="SMART" id="SM00223">
    <property type="entry name" value="APPLE"/>
    <property type="match status" value="7"/>
</dbReference>
<name>A0A553P6E5_TIGCA</name>
<feature type="compositionally biased region" description="Pro residues" evidence="3">
    <location>
        <begin position="277"/>
        <end position="293"/>
    </location>
</feature>
<feature type="domain" description="Apple" evidence="4">
    <location>
        <begin position="128"/>
        <end position="203"/>
    </location>
</feature>
<evidence type="ECO:0000313" key="6">
    <source>
        <dbReference type="Proteomes" id="UP000318571"/>
    </source>
</evidence>
<dbReference type="Pfam" id="PF14295">
    <property type="entry name" value="PAN_4"/>
    <property type="match status" value="8"/>
</dbReference>
<dbReference type="PANTHER" id="PTHR33946:SF4">
    <property type="entry name" value="COAGULATION FACTOR XI"/>
    <property type="match status" value="1"/>
</dbReference>
<dbReference type="PANTHER" id="PTHR33946">
    <property type="match status" value="1"/>
</dbReference>
<dbReference type="Gene3D" id="3.50.4.10">
    <property type="entry name" value="Hepatocyte Growth Factor"/>
    <property type="match status" value="8"/>
</dbReference>
<dbReference type="InterPro" id="IPR000177">
    <property type="entry name" value="Apple"/>
</dbReference>
<keyword evidence="6" id="KW-1185">Reference proteome</keyword>
<keyword evidence="2" id="KW-1015">Disulfide bond</keyword>
<feature type="compositionally biased region" description="Gly residues" evidence="3">
    <location>
        <begin position="410"/>
        <end position="419"/>
    </location>
</feature>
<sequence>MALDIEGHGGVRDLDLAFMELVSVLVQGFDACTIPNVGLVGGDLKEAEGGGGIRAKNAEECKFQCDRRAQCRFWSHVDDWKINCYLKAEAGEERKIDGATTGWKGEGCAEITVLELPHSQGLLDNSGCRLPGMALLGGDLTPSQNGDGITVRSFVECRTACRNQEGCEAFTFVKEWDANCFLKNGRIEESEFEGAISGTLSACEDSGNPNPPLIDHSIGVLQINVISDRKQLVRLPSTSQSNSNPNQRLPLPSSQTTQRRPPIAAQRPIQSTQRRPPSIPRRPPPIPRRPPPVASNINRFSPTQPPPPAPAAPSVQFTPSGGNTGPECTFDNTNFLGGGLPEEEGGQGVEVPDPDACSQKCQSTPTCTHWTYVAKWKVNCYLKSRLGEKTEFEGGISGTYGSSCDDSRLGGTGGVGESEGGSSTALEVPSVTGQSSQKFITSGNGCIFENTNFLGGGLSAEEGGQGVEATDHQTCAETCQRNPRCHYWTFVTQWKVNCYLKSRLGEKSEFEGGVSGTFGDRCKSANGNSLDGTAKVQRIGDECIFQETNFLGGGLPAGEGGQGIETNDYEGCSKECRQRPQCHYWTFVEKWKVNCYLKSKLGEKTEFEAISGTYGNRCEEEAKDELGETGEPRDNDHECAYADTNLLGADLPAKFGGLGVNSPSADDCRIKCVQQRYCKHWVYVADWKVNCYLKSDKATHQKKEGSVAGSIGIRCLSGAVSLGSVSDTAGSAPKSTANFQTTGQTHFNPPVVVAPTNNRKDHCAYPGMNYQGGDLSDSQGGNGLETSSPEDCAAQCDIRSECQFWTHVNGWKVNCYLKSSFTSFAAKEDATSGSIGVECQESAVSITPAKIAATPDASLPAGIPSTKVPKKPTTQTDNVCFFQNTNIIGGDLSEGEGGDGVQTDNPNDCAIACYRNDKCVYWVHVPGWQRNCFLKSHFLEEESTTGITSGSIGLACE</sequence>
<dbReference type="GO" id="GO:0006508">
    <property type="term" value="P:proteolysis"/>
    <property type="evidence" value="ECO:0007669"/>
    <property type="project" value="InterPro"/>
</dbReference>
<evidence type="ECO:0000256" key="2">
    <source>
        <dbReference type="ARBA" id="ARBA00023157"/>
    </source>
</evidence>
<feature type="region of interest" description="Disordered" evidence="3">
    <location>
        <begin position="236"/>
        <end position="353"/>
    </location>
</feature>
<dbReference type="GO" id="GO:0005576">
    <property type="term" value="C:extracellular region"/>
    <property type="evidence" value="ECO:0007669"/>
    <property type="project" value="InterPro"/>
</dbReference>
<evidence type="ECO:0000256" key="3">
    <source>
        <dbReference type="SAM" id="MobiDB-lite"/>
    </source>
</evidence>
<protein>
    <recommendedName>
        <fullName evidence="4">Apple domain-containing protein</fullName>
    </recommendedName>
</protein>
<dbReference type="STRING" id="6832.A0A553P6E5"/>
<evidence type="ECO:0000256" key="1">
    <source>
        <dbReference type="ARBA" id="ARBA00022737"/>
    </source>
</evidence>
<proteinExistence type="predicted"/>
<accession>A0A553P6E5</accession>
<dbReference type="InterPro" id="IPR003609">
    <property type="entry name" value="Pan_app"/>
</dbReference>
<dbReference type="EMBL" id="VCGU01000007">
    <property type="protein sequence ID" value="TRY73252.1"/>
    <property type="molecule type" value="Genomic_DNA"/>
</dbReference>
<gene>
    <name evidence="5" type="ORF">TCAL_07896</name>
</gene>
<keyword evidence="1" id="KW-0677">Repeat</keyword>
<evidence type="ECO:0000259" key="4">
    <source>
        <dbReference type="PROSITE" id="PS50948"/>
    </source>
</evidence>